<comment type="caution">
    <text evidence="6">The sequence shown here is derived from an EMBL/GenBank/DDBJ whole genome shotgun (WGS) entry which is preliminary data.</text>
</comment>
<dbReference type="InterPro" id="IPR002941">
    <property type="entry name" value="DNA_methylase_N4/N6"/>
</dbReference>
<evidence type="ECO:0000313" key="7">
    <source>
        <dbReference type="Proteomes" id="UP000295122"/>
    </source>
</evidence>
<dbReference type="GO" id="GO:0009007">
    <property type="term" value="F:site-specific DNA-methyltransferase (adenine-specific) activity"/>
    <property type="evidence" value="ECO:0007669"/>
    <property type="project" value="UniProtKB-EC"/>
</dbReference>
<sequence length="294" mass="32886">MTSAGRSLGHSRHRARGWAVLPRIMRETNPKPAARPAVQQRARPGDLWALGPHRIVCGDATDPRHVGLALGGARPNLMVTDPPYGVSYDPAWREWSLGKAGVSLGTVANDNRADWREAWALFPGDVAYVWHGALFGSVTQDALRAAGFLVRSQIIWRKQHFAISRGAYHWMHEPCWYAVRRGRTAYWTGDRKQRTVWDIANATGWRSIDDGRTGHATQKPLECMRRPMRNHSRPGDLVYDPFLGSGSTLIAAEELGRICLGLELMPAYVDLVLDRWERFTGRTAERIGAFAEAA</sequence>
<dbReference type="InterPro" id="IPR029063">
    <property type="entry name" value="SAM-dependent_MTases_sf"/>
</dbReference>
<protein>
    <recommendedName>
        <fullName evidence="4">Methyltransferase</fullName>
        <ecNumber evidence="4">2.1.1.-</ecNumber>
    </recommendedName>
</protein>
<dbReference type="Pfam" id="PF01555">
    <property type="entry name" value="N6_N4_Mtase"/>
    <property type="match status" value="1"/>
</dbReference>
<evidence type="ECO:0000259" key="5">
    <source>
        <dbReference type="Pfam" id="PF01555"/>
    </source>
</evidence>
<comment type="similarity">
    <text evidence="4">Belongs to the N(4)/N(6)-methyltransferase family.</text>
</comment>
<evidence type="ECO:0000256" key="1">
    <source>
        <dbReference type="ARBA" id="ARBA00022603"/>
    </source>
</evidence>
<keyword evidence="7" id="KW-1185">Reference proteome</keyword>
<dbReference type="Gene3D" id="3.40.50.150">
    <property type="entry name" value="Vaccinia Virus protein VP39"/>
    <property type="match status" value="1"/>
</dbReference>
<dbReference type="PANTHER" id="PTHR13370:SF3">
    <property type="entry name" value="TRNA (GUANINE(10)-N2)-METHYLTRANSFERASE HOMOLOG"/>
    <property type="match status" value="1"/>
</dbReference>
<reference evidence="6 7" key="1">
    <citation type="submission" date="2019-03" db="EMBL/GenBank/DDBJ databases">
        <title>Genomic Encyclopedia of Type Strains, Phase IV (KMG-IV): sequencing the most valuable type-strain genomes for metagenomic binning, comparative biology and taxonomic classification.</title>
        <authorList>
            <person name="Goeker M."/>
        </authorList>
    </citation>
    <scope>NUCLEOTIDE SEQUENCE [LARGE SCALE GENOMIC DNA]</scope>
    <source>
        <strain evidence="6 7">DSM 25903</strain>
    </source>
</reference>
<dbReference type="InterPro" id="IPR001091">
    <property type="entry name" value="RM_Methyltransferase"/>
</dbReference>
<dbReference type="EC" id="2.1.1.-" evidence="4"/>
<name>A0A4V3DYW4_9HYPH</name>
<dbReference type="GO" id="GO:0005737">
    <property type="term" value="C:cytoplasm"/>
    <property type="evidence" value="ECO:0007669"/>
    <property type="project" value="TreeGrafter"/>
</dbReference>
<evidence type="ECO:0000256" key="3">
    <source>
        <dbReference type="ARBA" id="ARBA00047942"/>
    </source>
</evidence>
<dbReference type="GO" id="GO:0008170">
    <property type="term" value="F:N-methyltransferase activity"/>
    <property type="evidence" value="ECO:0007669"/>
    <property type="project" value="InterPro"/>
</dbReference>
<dbReference type="GO" id="GO:0003677">
    <property type="term" value="F:DNA binding"/>
    <property type="evidence" value="ECO:0007669"/>
    <property type="project" value="InterPro"/>
</dbReference>
<dbReference type="SUPFAM" id="SSF53335">
    <property type="entry name" value="S-adenosyl-L-methionine-dependent methyltransferases"/>
    <property type="match status" value="1"/>
</dbReference>
<dbReference type="AlphaFoldDB" id="A0A4V3DYW4"/>
<dbReference type="Proteomes" id="UP000295122">
    <property type="component" value="Unassembled WGS sequence"/>
</dbReference>
<accession>A0A4V3DYW4</accession>
<dbReference type="OrthoDB" id="7806498at2"/>
<gene>
    <name evidence="6" type="ORF">EV668_1467</name>
</gene>
<feature type="domain" description="DNA methylase N-4/N-6" evidence="5">
    <location>
        <begin position="76"/>
        <end position="272"/>
    </location>
</feature>
<dbReference type="GO" id="GO:0032259">
    <property type="term" value="P:methylation"/>
    <property type="evidence" value="ECO:0007669"/>
    <property type="project" value="UniProtKB-KW"/>
</dbReference>
<comment type="catalytic activity">
    <reaction evidence="3">
        <text>a 2'-deoxyadenosine in DNA + S-adenosyl-L-methionine = an N(6)-methyl-2'-deoxyadenosine in DNA + S-adenosyl-L-homocysteine + H(+)</text>
        <dbReference type="Rhea" id="RHEA:15197"/>
        <dbReference type="Rhea" id="RHEA-COMP:12418"/>
        <dbReference type="Rhea" id="RHEA-COMP:12419"/>
        <dbReference type="ChEBI" id="CHEBI:15378"/>
        <dbReference type="ChEBI" id="CHEBI:57856"/>
        <dbReference type="ChEBI" id="CHEBI:59789"/>
        <dbReference type="ChEBI" id="CHEBI:90615"/>
        <dbReference type="ChEBI" id="CHEBI:90616"/>
        <dbReference type="EC" id="2.1.1.72"/>
    </reaction>
</comment>
<evidence type="ECO:0000256" key="2">
    <source>
        <dbReference type="ARBA" id="ARBA00022679"/>
    </source>
</evidence>
<keyword evidence="2" id="KW-0808">Transferase</keyword>
<evidence type="ECO:0000256" key="4">
    <source>
        <dbReference type="RuleBase" id="RU362026"/>
    </source>
</evidence>
<keyword evidence="1 6" id="KW-0489">Methyltransferase</keyword>
<evidence type="ECO:0000313" key="6">
    <source>
        <dbReference type="EMBL" id="TDR94189.1"/>
    </source>
</evidence>
<dbReference type="PRINTS" id="PR00508">
    <property type="entry name" value="S21N4MTFRASE"/>
</dbReference>
<proteinExistence type="inferred from homology"/>
<organism evidence="6 7">
    <name type="scientific">Enterovirga rhinocerotis</name>
    <dbReference type="NCBI Taxonomy" id="1339210"/>
    <lineage>
        <taxon>Bacteria</taxon>
        <taxon>Pseudomonadati</taxon>
        <taxon>Pseudomonadota</taxon>
        <taxon>Alphaproteobacteria</taxon>
        <taxon>Hyphomicrobiales</taxon>
        <taxon>Methylobacteriaceae</taxon>
        <taxon>Enterovirga</taxon>
    </lineage>
</organism>
<dbReference type="EMBL" id="SNZR01000011">
    <property type="protein sequence ID" value="TDR94189.1"/>
    <property type="molecule type" value="Genomic_DNA"/>
</dbReference>
<dbReference type="PANTHER" id="PTHR13370">
    <property type="entry name" value="RNA METHYLASE-RELATED"/>
    <property type="match status" value="1"/>
</dbReference>